<evidence type="ECO:0000256" key="3">
    <source>
        <dbReference type="ARBA" id="ARBA00022741"/>
    </source>
</evidence>
<feature type="compositionally biased region" description="Low complexity" evidence="9">
    <location>
        <begin position="24"/>
        <end position="36"/>
    </location>
</feature>
<evidence type="ECO:0000256" key="5">
    <source>
        <dbReference type="ARBA" id="ARBA00023186"/>
    </source>
</evidence>
<dbReference type="NCBIfam" id="TIGR03346">
    <property type="entry name" value="chaperone_ClpB"/>
    <property type="match status" value="1"/>
</dbReference>
<comment type="caution">
    <text evidence="11">The sequence shown here is derived from an EMBL/GenBank/DDBJ whole genome shotgun (WGS) entry which is preliminary data.</text>
</comment>
<dbReference type="PROSITE" id="PS51903">
    <property type="entry name" value="CLP_R"/>
    <property type="match status" value="1"/>
</dbReference>
<dbReference type="FunFam" id="3.40.50.300:FF:000010">
    <property type="entry name" value="Chaperone clpB 1, putative"/>
    <property type="match status" value="1"/>
</dbReference>
<keyword evidence="12" id="KW-1185">Reference proteome</keyword>
<evidence type="ECO:0000313" key="11">
    <source>
        <dbReference type="EMBL" id="KAK4534089.1"/>
    </source>
</evidence>
<dbReference type="PANTHER" id="PTHR11638:SF18">
    <property type="entry name" value="HEAT SHOCK PROTEIN 104"/>
    <property type="match status" value="1"/>
</dbReference>
<evidence type="ECO:0000256" key="6">
    <source>
        <dbReference type="PROSITE-ProRule" id="PRU01251"/>
    </source>
</evidence>
<dbReference type="SUPFAM" id="SSF81923">
    <property type="entry name" value="Double Clp-N motif"/>
    <property type="match status" value="1"/>
</dbReference>
<evidence type="ECO:0000256" key="9">
    <source>
        <dbReference type="SAM" id="MobiDB-lite"/>
    </source>
</evidence>
<evidence type="ECO:0000256" key="8">
    <source>
        <dbReference type="SAM" id="Coils"/>
    </source>
</evidence>
<dbReference type="Pfam" id="PF17871">
    <property type="entry name" value="AAA_lid_9"/>
    <property type="match status" value="1"/>
</dbReference>
<keyword evidence="2 6" id="KW-0677">Repeat</keyword>
<dbReference type="InterPro" id="IPR003593">
    <property type="entry name" value="AAA+_ATPase"/>
</dbReference>
<dbReference type="PROSITE" id="PS00871">
    <property type="entry name" value="CLPAB_2"/>
    <property type="match status" value="1"/>
</dbReference>
<dbReference type="Gene3D" id="1.10.1780.10">
    <property type="entry name" value="Clp, N-terminal domain"/>
    <property type="match status" value="1"/>
</dbReference>
<dbReference type="PANTHER" id="PTHR11638">
    <property type="entry name" value="ATP-DEPENDENT CLP PROTEASE"/>
    <property type="match status" value="1"/>
</dbReference>
<evidence type="ECO:0000256" key="7">
    <source>
        <dbReference type="RuleBase" id="RU004432"/>
    </source>
</evidence>
<proteinExistence type="inferred from homology"/>
<dbReference type="CDD" id="cd19499">
    <property type="entry name" value="RecA-like_ClpB_Hsp104-like"/>
    <property type="match status" value="1"/>
</dbReference>
<dbReference type="InterPro" id="IPR003959">
    <property type="entry name" value="ATPase_AAA_core"/>
</dbReference>
<dbReference type="GO" id="GO:0016887">
    <property type="term" value="F:ATP hydrolysis activity"/>
    <property type="evidence" value="ECO:0007669"/>
    <property type="project" value="InterPro"/>
</dbReference>
<keyword evidence="8" id="KW-0175">Coiled coil</keyword>
<organism evidence="11 12">
    <name type="scientific">Cyanidium caldarium</name>
    <name type="common">Red alga</name>
    <dbReference type="NCBI Taxonomy" id="2771"/>
    <lineage>
        <taxon>Eukaryota</taxon>
        <taxon>Rhodophyta</taxon>
        <taxon>Bangiophyceae</taxon>
        <taxon>Cyanidiales</taxon>
        <taxon>Cyanidiaceae</taxon>
        <taxon>Cyanidium</taxon>
    </lineage>
</organism>
<dbReference type="InterPro" id="IPR036628">
    <property type="entry name" value="Clp_N_dom_sf"/>
</dbReference>
<dbReference type="InterPro" id="IPR019489">
    <property type="entry name" value="Clp_ATPase_C"/>
</dbReference>
<feature type="domain" description="Clp R" evidence="10">
    <location>
        <begin position="94"/>
        <end position="235"/>
    </location>
</feature>
<dbReference type="FunFam" id="1.10.8.60:FF:000017">
    <property type="entry name" value="ATP-dependent chaperone ClpB"/>
    <property type="match status" value="1"/>
</dbReference>
<dbReference type="SMART" id="SM01086">
    <property type="entry name" value="ClpB_D2-small"/>
    <property type="match status" value="1"/>
</dbReference>
<dbReference type="InterPro" id="IPR027417">
    <property type="entry name" value="P-loop_NTPase"/>
</dbReference>
<dbReference type="PROSITE" id="PS00870">
    <property type="entry name" value="CLPAB_1"/>
    <property type="match status" value="1"/>
</dbReference>
<dbReference type="Gene3D" id="1.10.8.60">
    <property type="match status" value="1"/>
</dbReference>
<dbReference type="InterPro" id="IPR041546">
    <property type="entry name" value="ClpA/ClpB_AAA_lid"/>
</dbReference>
<dbReference type="GO" id="GO:0034605">
    <property type="term" value="P:cellular response to heat"/>
    <property type="evidence" value="ECO:0007669"/>
    <property type="project" value="TreeGrafter"/>
</dbReference>
<protein>
    <recommendedName>
        <fullName evidence="10">Clp R domain-containing protein</fullName>
    </recommendedName>
</protein>
<dbReference type="EMBL" id="JANCYW010000001">
    <property type="protein sequence ID" value="KAK4534089.1"/>
    <property type="molecule type" value="Genomic_DNA"/>
</dbReference>
<dbReference type="FunFam" id="3.40.50.300:FF:000025">
    <property type="entry name" value="ATP-dependent Clp protease subunit"/>
    <property type="match status" value="1"/>
</dbReference>
<evidence type="ECO:0000256" key="4">
    <source>
        <dbReference type="ARBA" id="ARBA00022840"/>
    </source>
</evidence>
<sequence length="965" mass="107535">MTATEKFLVGWVLAPVRPALAGARQSSGRSGLSSRRPAWRAPGNGWARKPVAARSSAFLGTALATTLRTTPSARLRMISSDGGGSGGDASLLNPERYTENAFAALARVATVAKEYQQQVIESEFLLLSLLEDDLVRRVLEKAGASPSQLKSRLRSHCDSRPKIVGGTSSQVMGRSLREVLEMAARVQRQYGDDFVSVEHLLLACWREDSLRRGPLRELSLTDSALEAAIQTVRGGQRVTSKSPENTYEVLEKYGRDLTKAAREGKLDPVIGRDEEIRRTMQILSRRTKNNPVLIGEPGVGKTAIAEGLAQRIVNGDVPESLRDRTIIALDMGALIAGAKYRGEFEERLKAVLKEVSDAKGQIIMFIDEIHTVVGAGRTEGSMDAGNLLKPMLARGELRCIGATTLDEYRKYIEKDAALERRFQLVLVDQPSVVDTISILRGLKERYEVHHGVRISDSALVSAAALSNRYITDRFLPDKAIDLVDESAARLKMEITSKPQELDELDHKILQLEMEKVSLQSDADPKTQQRKQQLDQQLEALNQRQRELNKQWNAEKAVLESIRALKTDIEQTEFEIERAEQVYDLNRAAELKFAKLPKLQKELRAAEQSLEHNANNGVGHPPLLRDQVTEYDIAQTVSIWTKIPVSKLTESESAKLMNLDADISKRVVGQRDAVRAVAEAVQRSRAGLSDPRRPIASFMFLGPTGVGKTELAKALAERLFDSEEALIRIDMSEYMEKFSVSRLMGAPPGYVGYEEAGQLTEQVRRRPYSVLLFDEIEKAHADVFNVLLQVLDDGRLTDSQGRTVNFSNCVIIMTSNIGSQLILSSMTASDTSLAYEAMRSTVMEAVRQQFRPEFLNRVDEFIIFHALTRQHLREIVRMQVEEVNGRLADRRIRLEVSEAAMDFLAEVGYDPVYGARPLRRAVQRELETPMAKGILSGQIREGQVVHVGIENERLALQPVIEAEVMV</sequence>
<feature type="coiled-coil region" evidence="8">
    <location>
        <begin position="501"/>
        <end position="615"/>
    </location>
</feature>
<dbReference type="InterPro" id="IPR028299">
    <property type="entry name" value="ClpA/B_CS2"/>
</dbReference>
<dbReference type="PRINTS" id="PR00300">
    <property type="entry name" value="CLPPROTEASEA"/>
</dbReference>
<evidence type="ECO:0000256" key="2">
    <source>
        <dbReference type="ARBA" id="ARBA00022737"/>
    </source>
</evidence>
<dbReference type="InterPro" id="IPR004176">
    <property type="entry name" value="Clp_R_N"/>
</dbReference>
<dbReference type="InterPro" id="IPR017730">
    <property type="entry name" value="Chaperonin_ClpB"/>
</dbReference>
<dbReference type="InterPro" id="IPR018368">
    <property type="entry name" value="ClpA/B_CS1"/>
</dbReference>
<dbReference type="Gene3D" id="3.40.50.300">
    <property type="entry name" value="P-loop containing nucleotide triphosphate hydrolases"/>
    <property type="match status" value="3"/>
</dbReference>
<dbReference type="GO" id="GO:0042026">
    <property type="term" value="P:protein refolding"/>
    <property type="evidence" value="ECO:0007669"/>
    <property type="project" value="InterPro"/>
</dbReference>
<gene>
    <name evidence="11" type="ORF">CDCA_CDCA01G0114</name>
</gene>
<evidence type="ECO:0000256" key="1">
    <source>
        <dbReference type="ARBA" id="ARBA00008675"/>
    </source>
</evidence>
<dbReference type="SUPFAM" id="SSF52540">
    <property type="entry name" value="P-loop containing nucleoside triphosphate hydrolases"/>
    <property type="match status" value="2"/>
</dbReference>
<dbReference type="Pfam" id="PF02861">
    <property type="entry name" value="Clp_N"/>
    <property type="match status" value="1"/>
</dbReference>
<reference evidence="11 12" key="1">
    <citation type="submission" date="2022-07" db="EMBL/GenBank/DDBJ databases">
        <title>Genome-wide signatures of adaptation to extreme environments.</title>
        <authorList>
            <person name="Cho C.H."/>
            <person name="Yoon H.S."/>
        </authorList>
    </citation>
    <scope>NUCLEOTIDE SEQUENCE [LARGE SCALE GENOMIC DNA]</scope>
    <source>
        <strain evidence="11 12">DBV 063 E5</strain>
    </source>
</reference>
<keyword evidence="5 7" id="KW-0143">Chaperone</keyword>
<dbReference type="InterPro" id="IPR001270">
    <property type="entry name" value="ClpA/B"/>
</dbReference>
<keyword evidence="4 7" id="KW-0067">ATP-binding</keyword>
<dbReference type="Pfam" id="PF07724">
    <property type="entry name" value="AAA_2"/>
    <property type="match status" value="1"/>
</dbReference>
<dbReference type="Pfam" id="PF00004">
    <property type="entry name" value="AAA"/>
    <property type="match status" value="1"/>
</dbReference>
<dbReference type="Pfam" id="PF10431">
    <property type="entry name" value="ClpB_D2-small"/>
    <property type="match status" value="1"/>
</dbReference>
<dbReference type="GO" id="GO:0005524">
    <property type="term" value="F:ATP binding"/>
    <property type="evidence" value="ECO:0007669"/>
    <property type="project" value="UniProtKB-KW"/>
</dbReference>
<keyword evidence="3 7" id="KW-0547">Nucleotide-binding</keyword>
<comment type="similarity">
    <text evidence="1 7">Belongs to the ClpA/ClpB family.</text>
</comment>
<accession>A0AAV9IP32</accession>
<dbReference type="FunFam" id="3.40.50.300:FF:000120">
    <property type="entry name" value="ATP-dependent chaperone ClpB"/>
    <property type="match status" value="1"/>
</dbReference>
<dbReference type="CDD" id="cd00009">
    <property type="entry name" value="AAA"/>
    <property type="match status" value="1"/>
</dbReference>
<feature type="region of interest" description="Disordered" evidence="9">
    <location>
        <begin position="24"/>
        <end position="46"/>
    </location>
</feature>
<dbReference type="GO" id="GO:0005737">
    <property type="term" value="C:cytoplasm"/>
    <property type="evidence" value="ECO:0007669"/>
    <property type="project" value="InterPro"/>
</dbReference>
<dbReference type="Proteomes" id="UP001301350">
    <property type="component" value="Unassembled WGS sequence"/>
</dbReference>
<evidence type="ECO:0000313" key="12">
    <source>
        <dbReference type="Proteomes" id="UP001301350"/>
    </source>
</evidence>
<dbReference type="AlphaFoldDB" id="A0AAV9IP32"/>
<name>A0AAV9IP32_CYACA</name>
<evidence type="ECO:0000259" key="10">
    <source>
        <dbReference type="PROSITE" id="PS51903"/>
    </source>
</evidence>
<dbReference type="SMART" id="SM00382">
    <property type="entry name" value="AAA"/>
    <property type="match status" value="2"/>
</dbReference>
<dbReference type="InterPro" id="IPR050130">
    <property type="entry name" value="ClpA_ClpB"/>
</dbReference>